<keyword evidence="1" id="KW-0812">Transmembrane</keyword>
<dbReference type="AlphaFoldDB" id="A0A098SAN0"/>
<evidence type="ECO:0000313" key="3">
    <source>
        <dbReference type="Proteomes" id="UP000029736"/>
    </source>
</evidence>
<accession>A0A098SAN0</accession>
<dbReference type="Proteomes" id="UP000029736">
    <property type="component" value="Unassembled WGS sequence"/>
</dbReference>
<gene>
    <name evidence="2" type="ORF">IX84_02155</name>
</gene>
<dbReference type="EMBL" id="JPOS01000004">
    <property type="protein sequence ID" value="KGE89594.1"/>
    <property type="molecule type" value="Genomic_DNA"/>
</dbReference>
<protein>
    <submittedName>
        <fullName evidence="2">Uncharacterized protein</fullName>
    </submittedName>
</protein>
<name>A0A098SAN0_9BACT</name>
<keyword evidence="3" id="KW-1185">Reference proteome</keyword>
<keyword evidence="1" id="KW-1133">Transmembrane helix</keyword>
<proteinExistence type="predicted"/>
<reference evidence="2 3" key="1">
    <citation type="journal article" date="2014" name="Int. J. Syst. Evol. Microbiol.">
        <title>Phaeodactylibacter xiamenensis gen. nov., sp. nov., a member of the family Saprospiraceae isolated from the marine alga Phaeodactylum tricornutum.</title>
        <authorList>
            <person name="Chen Z.Jr."/>
            <person name="Lei X."/>
            <person name="Lai Q."/>
            <person name="Li Y."/>
            <person name="Zhang B."/>
            <person name="Zhang J."/>
            <person name="Zhang H."/>
            <person name="Yang L."/>
            <person name="Zheng W."/>
            <person name="Tian Y."/>
            <person name="Yu Z."/>
            <person name="Xu H.Jr."/>
            <person name="Zheng T."/>
        </authorList>
    </citation>
    <scope>NUCLEOTIDE SEQUENCE [LARGE SCALE GENOMIC DNA]</scope>
    <source>
        <strain evidence="2 3">KD52</strain>
    </source>
</reference>
<evidence type="ECO:0000313" key="2">
    <source>
        <dbReference type="EMBL" id="KGE89594.1"/>
    </source>
</evidence>
<keyword evidence="1" id="KW-0472">Membrane</keyword>
<evidence type="ECO:0000256" key="1">
    <source>
        <dbReference type="SAM" id="Phobius"/>
    </source>
</evidence>
<comment type="caution">
    <text evidence="2">The sequence shown here is derived from an EMBL/GenBank/DDBJ whole genome shotgun (WGS) entry which is preliminary data.</text>
</comment>
<organism evidence="2 3">
    <name type="scientific">Phaeodactylibacter xiamenensis</name>
    <dbReference type="NCBI Taxonomy" id="1524460"/>
    <lineage>
        <taxon>Bacteria</taxon>
        <taxon>Pseudomonadati</taxon>
        <taxon>Bacteroidota</taxon>
        <taxon>Saprospiria</taxon>
        <taxon>Saprospirales</taxon>
        <taxon>Haliscomenobacteraceae</taxon>
        <taxon>Phaeodactylibacter</taxon>
    </lineage>
</organism>
<sequence>MAAGVELPALLQLIQERQTANAAKLFKKCNLSYTHSMLALGNSLMNSGVREWLPFGLTGIHFSGRSDFYNYLGFFQVIILSCLRYLQTLFIFAL</sequence>
<feature type="transmembrane region" description="Helical" evidence="1">
    <location>
        <begin position="68"/>
        <end position="86"/>
    </location>
</feature>